<keyword evidence="8" id="KW-1185">Reference proteome</keyword>
<evidence type="ECO:0000256" key="2">
    <source>
        <dbReference type="ARBA" id="ARBA00023134"/>
    </source>
</evidence>
<dbReference type="PIRSF" id="PIRSF006698">
    <property type="entry name" value="Septin"/>
    <property type="match status" value="1"/>
</dbReference>
<protein>
    <recommendedName>
        <fullName evidence="3">Septin</fullName>
    </recommendedName>
</protein>
<evidence type="ECO:0000259" key="6">
    <source>
        <dbReference type="PROSITE" id="PS51719"/>
    </source>
</evidence>
<sequence>MLSSEEEADLNFTVNEDNEHLNPEREERVIRADPDVGIESLAQQYVNRVLKTNCFSFNIMLLGQTGVGKSTLIDSLFRVKFNDNSCHNHCLSEVEVVSNYYHLYENDIHIELDKPYEPIAKYLDKQMEEYLDEELKIERRSEIKDTRVHACLYLISPVGHGLKEIDLVTMKELDTKVNIIPVIAKSDLITRSEMIDLKRKIMSEMDTNSIGIYRFPVDDPQVAQMNGENNSLLPFAVVASNQFITIGDREVRSRQYPWGTVEVENESHSDLIRLRDMLLRVNMNDLKERTHSQHYEIYRSERLDQYWKERQRELSLNMKREENELITRYKNIFSAKDVELKNMENELHRKYEKMHKHFIEGRDMLEAERVLLEEDIMCLNRRKQLLRDMNIRDAREYQIPKNPKSPNNPKSKSK</sequence>
<dbReference type="GO" id="GO:0005525">
    <property type="term" value="F:GTP binding"/>
    <property type="evidence" value="ECO:0007669"/>
    <property type="project" value="UniProtKB-UniRule"/>
</dbReference>
<dbReference type="Gene3D" id="3.40.50.300">
    <property type="entry name" value="P-loop containing nucleotide triphosphate hydrolases"/>
    <property type="match status" value="1"/>
</dbReference>
<feature type="compositionally biased region" description="Low complexity" evidence="5">
    <location>
        <begin position="400"/>
        <end position="414"/>
    </location>
</feature>
<dbReference type="OrthoDB" id="416553at2759"/>
<dbReference type="AlphaFoldDB" id="A0A7R9QIM4"/>
<evidence type="ECO:0000256" key="4">
    <source>
        <dbReference type="RuleBase" id="RU004560"/>
    </source>
</evidence>
<organism evidence="7">
    <name type="scientific">Oppiella nova</name>
    <dbReference type="NCBI Taxonomy" id="334625"/>
    <lineage>
        <taxon>Eukaryota</taxon>
        <taxon>Metazoa</taxon>
        <taxon>Ecdysozoa</taxon>
        <taxon>Arthropoda</taxon>
        <taxon>Chelicerata</taxon>
        <taxon>Arachnida</taxon>
        <taxon>Acari</taxon>
        <taxon>Acariformes</taxon>
        <taxon>Sarcoptiformes</taxon>
        <taxon>Oribatida</taxon>
        <taxon>Brachypylina</taxon>
        <taxon>Oppioidea</taxon>
        <taxon>Oppiidae</taxon>
        <taxon>Oppiella</taxon>
    </lineage>
</organism>
<reference evidence="7" key="1">
    <citation type="submission" date="2020-11" db="EMBL/GenBank/DDBJ databases">
        <authorList>
            <person name="Tran Van P."/>
        </authorList>
    </citation>
    <scope>NUCLEOTIDE SEQUENCE</scope>
</reference>
<dbReference type="CDD" id="cd01850">
    <property type="entry name" value="CDC_Septin"/>
    <property type="match status" value="1"/>
</dbReference>
<evidence type="ECO:0000313" key="8">
    <source>
        <dbReference type="Proteomes" id="UP000728032"/>
    </source>
</evidence>
<dbReference type="Proteomes" id="UP000728032">
    <property type="component" value="Unassembled WGS sequence"/>
</dbReference>
<name>A0A7R9QIM4_9ACAR</name>
<dbReference type="SUPFAM" id="SSF52540">
    <property type="entry name" value="P-loop containing nucleoside triphosphate hydrolases"/>
    <property type="match status" value="1"/>
</dbReference>
<keyword evidence="1 4" id="KW-0547">Nucleotide-binding</keyword>
<gene>
    <name evidence="7" type="ORF">ONB1V03_LOCUS6223</name>
</gene>
<evidence type="ECO:0000256" key="1">
    <source>
        <dbReference type="ARBA" id="ARBA00022741"/>
    </source>
</evidence>
<feature type="domain" description="Septin-type G" evidence="6">
    <location>
        <begin position="22"/>
        <end position="305"/>
    </location>
</feature>
<accession>A0A7R9QIM4</accession>
<dbReference type="EMBL" id="OC917555">
    <property type="protein sequence ID" value="CAD7647389.1"/>
    <property type="molecule type" value="Genomic_DNA"/>
</dbReference>
<evidence type="ECO:0000313" key="7">
    <source>
        <dbReference type="EMBL" id="CAD7647389.1"/>
    </source>
</evidence>
<evidence type="ECO:0000256" key="3">
    <source>
        <dbReference type="PIRNR" id="PIRNR006698"/>
    </source>
</evidence>
<dbReference type="InterPro" id="IPR030379">
    <property type="entry name" value="G_SEPTIN_dom"/>
</dbReference>
<evidence type="ECO:0000256" key="5">
    <source>
        <dbReference type="SAM" id="MobiDB-lite"/>
    </source>
</evidence>
<keyword evidence="2 4" id="KW-0342">GTP-binding</keyword>
<dbReference type="EMBL" id="CAJPVJ010002730">
    <property type="protein sequence ID" value="CAG2166708.1"/>
    <property type="molecule type" value="Genomic_DNA"/>
</dbReference>
<dbReference type="InterPro" id="IPR016491">
    <property type="entry name" value="Septin"/>
</dbReference>
<dbReference type="InterPro" id="IPR027417">
    <property type="entry name" value="P-loop_NTPase"/>
</dbReference>
<proteinExistence type="inferred from homology"/>
<feature type="region of interest" description="Disordered" evidence="5">
    <location>
        <begin position="394"/>
        <end position="414"/>
    </location>
</feature>
<dbReference type="Pfam" id="PF00735">
    <property type="entry name" value="Septin"/>
    <property type="match status" value="1"/>
</dbReference>
<dbReference type="PROSITE" id="PS51719">
    <property type="entry name" value="G_SEPTIN"/>
    <property type="match status" value="1"/>
</dbReference>
<dbReference type="PANTHER" id="PTHR18884">
    <property type="entry name" value="SEPTIN"/>
    <property type="match status" value="1"/>
</dbReference>
<comment type="similarity">
    <text evidence="3 4">Belongs to the TRAFAC class TrmE-Era-EngA-EngB-Septin-like GTPase superfamily. Septin GTPase family.</text>
</comment>